<dbReference type="RefSeq" id="WP_151054420.1">
    <property type="nucleotide sequence ID" value="NZ_CP044222.1"/>
</dbReference>
<evidence type="ECO:0000256" key="1">
    <source>
        <dbReference type="SAM" id="Phobius"/>
    </source>
</evidence>
<keyword evidence="3" id="KW-1185">Reference proteome</keyword>
<evidence type="ECO:0000313" key="2">
    <source>
        <dbReference type="EMBL" id="QEW06257.1"/>
    </source>
</evidence>
<protein>
    <recommendedName>
        <fullName evidence="4">O-antigen ligase domain-containing protein</fullName>
    </recommendedName>
</protein>
<keyword evidence="1" id="KW-0812">Transmembrane</keyword>
<accession>A0A5J6LCE2</accession>
<feature type="transmembrane region" description="Helical" evidence="1">
    <location>
        <begin position="29"/>
        <end position="45"/>
    </location>
</feature>
<feature type="transmembrane region" description="Helical" evidence="1">
    <location>
        <begin position="227"/>
        <end position="245"/>
    </location>
</feature>
<feature type="transmembrane region" description="Helical" evidence="1">
    <location>
        <begin position="272"/>
        <end position="289"/>
    </location>
</feature>
<evidence type="ECO:0008006" key="4">
    <source>
        <dbReference type="Google" id="ProtNLM"/>
    </source>
</evidence>
<dbReference type="Proteomes" id="UP000325606">
    <property type="component" value="Chromosome"/>
</dbReference>
<feature type="transmembrane region" description="Helical" evidence="1">
    <location>
        <begin position="199"/>
        <end position="220"/>
    </location>
</feature>
<feature type="transmembrane region" description="Helical" evidence="1">
    <location>
        <begin position="6"/>
        <end position="22"/>
    </location>
</feature>
<feature type="transmembrane region" description="Helical" evidence="1">
    <location>
        <begin position="83"/>
        <end position="101"/>
    </location>
</feature>
<dbReference type="AlphaFoldDB" id="A0A5J6LCE2"/>
<dbReference type="KEGG" id="nik:F5I99_06960"/>
<feature type="transmembrane region" description="Helical" evidence="1">
    <location>
        <begin position="251"/>
        <end position="267"/>
    </location>
</feature>
<organism evidence="2 3">
    <name type="scientific">Nitrincola iocasae</name>
    <dbReference type="NCBI Taxonomy" id="2614693"/>
    <lineage>
        <taxon>Bacteria</taxon>
        <taxon>Pseudomonadati</taxon>
        <taxon>Pseudomonadota</taxon>
        <taxon>Gammaproteobacteria</taxon>
        <taxon>Oceanospirillales</taxon>
        <taxon>Oceanospirillaceae</taxon>
        <taxon>Nitrincola</taxon>
    </lineage>
</organism>
<dbReference type="EMBL" id="CP044222">
    <property type="protein sequence ID" value="QEW06257.1"/>
    <property type="molecule type" value="Genomic_DNA"/>
</dbReference>
<sequence length="463" mass="52966">MANSIAYLSIVLWPIVVFTLLNKQGIQKGILFSIFLSYMFLPASFEINLPGIPAFNKGTITVISILLFLVLKGKSFGVAELSKFSKLILFLFLISPFLTAMTNTERYLYLPAITFYDGLSQSVGGVLVFIPFLLGFKYFRDSKSQVLFLRAFVLFALLYSVFILYEIRMSPQLHTMLYGYFPHSFAQQYRAGGFRAVVFMGHGLLVALFVSVAFIVSLILFKIKIKIINSISLNFFVCAFLFVVLVLSKSYAALLFGVFGFFMVRFFNVKYIYIATFSLLFLYFSYPILSATKLFPHDEMVELAVTVDPARAQSLGFRFYHEGKLLEHANKKAMFGWGSWGRNRVYDPETFEDVSVTDGRWIIMLGTKGWLGFLSELYFIFLCVYMSYVAGKKLSIRNYNYESIKSQRFMLASHALIVSLVLIDQIPNSSMNYFYWFVAGTLFGRSFDIISSNFKEKVSIVRQ</sequence>
<feature type="transmembrane region" description="Helical" evidence="1">
    <location>
        <begin position="51"/>
        <end position="71"/>
    </location>
</feature>
<proteinExistence type="predicted"/>
<keyword evidence="1" id="KW-1133">Transmembrane helix</keyword>
<feature type="transmembrane region" description="Helical" evidence="1">
    <location>
        <begin position="370"/>
        <end position="388"/>
    </location>
</feature>
<gene>
    <name evidence="2" type="ORF">F5I99_06960</name>
</gene>
<feature type="transmembrane region" description="Helical" evidence="1">
    <location>
        <begin position="147"/>
        <end position="167"/>
    </location>
</feature>
<keyword evidence="1" id="KW-0472">Membrane</keyword>
<reference evidence="2 3" key="1">
    <citation type="submission" date="2019-09" db="EMBL/GenBank/DDBJ databases">
        <title>Nitrincola iocasae sp. nov., a bacterium isolated from the sediment collected at a cold seep field in South China Sea.</title>
        <authorList>
            <person name="Zhang H."/>
            <person name="Wang H."/>
            <person name="Li C."/>
        </authorList>
    </citation>
    <scope>NUCLEOTIDE SEQUENCE [LARGE SCALE GENOMIC DNA]</scope>
    <source>
        <strain evidence="2 3">KXZD1103</strain>
    </source>
</reference>
<feature type="transmembrane region" description="Helical" evidence="1">
    <location>
        <begin position="113"/>
        <end position="135"/>
    </location>
</feature>
<evidence type="ECO:0000313" key="3">
    <source>
        <dbReference type="Proteomes" id="UP000325606"/>
    </source>
</evidence>
<name>A0A5J6LCE2_9GAMM</name>